<dbReference type="SMART" id="SM00043">
    <property type="entry name" value="CY"/>
    <property type="match status" value="1"/>
</dbReference>
<dbReference type="Pfam" id="PF16845">
    <property type="entry name" value="SQAPI"/>
    <property type="match status" value="1"/>
</dbReference>
<evidence type="ECO:0000256" key="1">
    <source>
        <dbReference type="ARBA" id="ARBA00022690"/>
    </source>
</evidence>
<dbReference type="GO" id="GO:0004869">
    <property type="term" value="F:cysteine-type endopeptidase inhibitor activity"/>
    <property type="evidence" value="ECO:0007669"/>
    <property type="project" value="UniProtKB-KW"/>
</dbReference>
<dbReference type="Gene3D" id="3.10.450.10">
    <property type="match status" value="1"/>
</dbReference>
<feature type="chain" id="PRO_5044842537" description="Cystatin domain-containing protein" evidence="3">
    <location>
        <begin position="27"/>
        <end position="122"/>
    </location>
</feature>
<keyword evidence="3" id="KW-0732">Signal</keyword>
<dbReference type="EMBL" id="JBJXBP010000007">
    <property type="protein sequence ID" value="KAL3820806.1"/>
    <property type="molecule type" value="Genomic_DNA"/>
</dbReference>
<proteinExistence type="predicted"/>
<evidence type="ECO:0000256" key="3">
    <source>
        <dbReference type="SAM" id="SignalP"/>
    </source>
</evidence>
<gene>
    <name evidence="5" type="ORF">ACJIZ3_006711</name>
</gene>
<evidence type="ECO:0000256" key="2">
    <source>
        <dbReference type="ARBA" id="ARBA00022704"/>
    </source>
</evidence>
<sequence length="122" mass="13276">MAVKSRSILFVLLTILVASISYQTSAKGVGSNNVGGWKPVPSTKDRYVVSIAKFALAEHNKRANDALVFVAVVKGELLTAGGKKYKLEISAKEAGAASKNYEAVVLDRHWKKPRQLTSFKKL</sequence>
<feature type="signal peptide" evidence="3">
    <location>
        <begin position="1"/>
        <end position="26"/>
    </location>
</feature>
<keyword evidence="6" id="KW-1185">Reference proteome</keyword>
<keyword evidence="1" id="KW-0646">Protease inhibitor</keyword>
<organism evidence="5 6">
    <name type="scientific">Penstemon smallii</name>
    <dbReference type="NCBI Taxonomy" id="265156"/>
    <lineage>
        <taxon>Eukaryota</taxon>
        <taxon>Viridiplantae</taxon>
        <taxon>Streptophyta</taxon>
        <taxon>Embryophyta</taxon>
        <taxon>Tracheophyta</taxon>
        <taxon>Spermatophyta</taxon>
        <taxon>Magnoliopsida</taxon>
        <taxon>eudicotyledons</taxon>
        <taxon>Gunneridae</taxon>
        <taxon>Pentapetalae</taxon>
        <taxon>asterids</taxon>
        <taxon>lamiids</taxon>
        <taxon>Lamiales</taxon>
        <taxon>Plantaginaceae</taxon>
        <taxon>Cheloneae</taxon>
        <taxon>Penstemon</taxon>
    </lineage>
</organism>
<evidence type="ECO:0000313" key="5">
    <source>
        <dbReference type="EMBL" id="KAL3820806.1"/>
    </source>
</evidence>
<keyword evidence="2" id="KW-0789">Thiol protease inhibitor</keyword>
<evidence type="ECO:0000313" key="6">
    <source>
        <dbReference type="Proteomes" id="UP001634393"/>
    </source>
</evidence>
<dbReference type="PANTHER" id="PTHR47364">
    <property type="entry name" value="CYSTEINE PROTEINASE INHIBITOR 5"/>
    <property type="match status" value="1"/>
</dbReference>
<dbReference type="Proteomes" id="UP001634393">
    <property type="component" value="Unassembled WGS sequence"/>
</dbReference>
<name>A0ABD3S8G2_9LAMI</name>
<dbReference type="AlphaFoldDB" id="A0ABD3S8G2"/>
<reference evidence="5 6" key="1">
    <citation type="submission" date="2024-12" db="EMBL/GenBank/DDBJ databases">
        <title>The unique morphological basis and parallel evolutionary history of personate flowers in Penstemon.</title>
        <authorList>
            <person name="Depatie T.H."/>
            <person name="Wessinger C.A."/>
        </authorList>
    </citation>
    <scope>NUCLEOTIDE SEQUENCE [LARGE SCALE GENOMIC DNA]</scope>
    <source>
        <strain evidence="5">WTNN_2</strain>
        <tissue evidence="5">Leaf</tissue>
    </source>
</reference>
<dbReference type="PANTHER" id="PTHR47364:SF2">
    <property type="entry name" value="CYSTEINE PROTEINASE INHIBITOR 5"/>
    <property type="match status" value="1"/>
</dbReference>
<dbReference type="CDD" id="cd00042">
    <property type="entry name" value="CY"/>
    <property type="match status" value="1"/>
</dbReference>
<accession>A0ABD3S8G2</accession>
<dbReference type="InterPro" id="IPR000010">
    <property type="entry name" value="Cystatin_dom"/>
</dbReference>
<comment type="caution">
    <text evidence="5">The sequence shown here is derived from an EMBL/GenBank/DDBJ whole genome shotgun (WGS) entry which is preliminary data.</text>
</comment>
<feature type="domain" description="Cystatin" evidence="4">
    <location>
        <begin position="32"/>
        <end position="122"/>
    </location>
</feature>
<dbReference type="InterPro" id="IPR046350">
    <property type="entry name" value="Cystatin_sf"/>
</dbReference>
<dbReference type="SUPFAM" id="SSF54403">
    <property type="entry name" value="Cystatin/monellin"/>
    <property type="match status" value="1"/>
</dbReference>
<evidence type="ECO:0000259" key="4">
    <source>
        <dbReference type="SMART" id="SM00043"/>
    </source>
</evidence>
<protein>
    <recommendedName>
        <fullName evidence="4">Cystatin domain-containing protein</fullName>
    </recommendedName>
</protein>